<accession>A0ABV7EHH0</accession>
<dbReference type="GO" id="GO:0018579">
    <property type="term" value="F:protocatechuate 4,5-dioxygenase activity"/>
    <property type="evidence" value="ECO:0007669"/>
    <property type="project" value="UniProtKB-EC"/>
</dbReference>
<dbReference type="SUPFAM" id="SSF48076">
    <property type="entry name" value="LigA subunit of an aromatic-ring-opening dioxygenase LigAB"/>
    <property type="match status" value="1"/>
</dbReference>
<sequence>MPRTRLYSLDELDDIPGTLVFNARRSRQAYHLHKFCMSLMQEDNRAAFRSDERAYLDRFRMTEEQKQAVLARDLTRLIELGGNMYFLVKIASTDGWSAQKAVSSMSGMSAEDYAKMMLEGGRSPEGLRSKRERN</sequence>
<reference evidence="3" key="1">
    <citation type="journal article" date="2019" name="Int. J. Syst. Evol. Microbiol.">
        <title>The Global Catalogue of Microorganisms (GCM) 10K type strain sequencing project: providing services to taxonomists for standard genome sequencing and annotation.</title>
        <authorList>
            <consortium name="The Broad Institute Genomics Platform"/>
            <consortium name="The Broad Institute Genome Sequencing Center for Infectious Disease"/>
            <person name="Wu L."/>
            <person name="Ma J."/>
        </authorList>
    </citation>
    <scope>NUCLEOTIDE SEQUENCE [LARGE SCALE GENOMIC DNA]</scope>
    <source>
        <strain evidence="3">KCTC 52606</strain>
    </source>
</reference>
<proteinExistence type="predicted"/>
<organism evidence="2 3">
    <name type="scientific">Alteraurantiacibacter lauratis</name>
    <dbReference type="NCBI Taxonomy" id="2054627"/>
    <lineage>
        <taxon>Bacteria</taxon>
        <taxon>Pseudomonadati</taxon>
        <taxon>Pseudomonadota</taxon>
        <taxon>Alphaproteobacteria</taxon>
        <taxon>Sphingomonadales</taxon>
        <taxon>Erythrobacteraceae</taxon>
        <taxon>Alteraurantiacibacter</taxon>
    </lineage>
</organism>
<dbReference type="InterPro" id="IPR011986">
    <property type="entry name" value="Xdiol_dOase_LigA"/>
</dbReference>
<evidence type="ECO:0000313" key="3">
    <source>
        <dbReference type="Proteomes" id="UP001595378"/>
    </source>
</evidence>
<feature type="domain" description="Extradiol ring-cleavage dioxygenase LigAB LigA subunit" evidence="1">
    <location>
        <begin position="32"/>
        <end position="117"/>
    </location>
</feature>
<protein>
    <submittedName>
        <fullName evidence="2">Protocatechuate 4,5-dioxygenase subunit alpha</fullName>
        <ecNumber evidence="2">1.13.11.8</ecNumber>
    </submittedName>
</protein>
<dbReference type="RefSeq" id="WP_336918239.1">
    <property type="nucleotide sequence ID" value="NZ_JBANRN010000004.1"/>
</dbReference>
<dbReference type="Proteomes" id="UP001595378">
    <property type="component" value="Unassembled WGS sequence"/>
</dbReference>
<keyword evidence="3" id="KW-1185">Reference proteome</keyword>
<dbReference type="NCBIfam" id="NF009917">
    <property type="entry name" value="PRK13377.1"/>
    <property type="match status" value="1"/>
</dbReference>
<evidence type="ECO:0000313" key="2">
    <source>
        <dbReference type="EMBL" id="MFC3102143.1"/>
    </source>
</evidence>
<dbReference type="NCBIfam" id="TIGR02792">
    <property type="entry name" value="PCA_ligA"/>
    <property type="match status" value="1"/>
</dbReference>
<dbReference type="InterPro" id="IPR014159">
    <property type="entry name" value="PCA_LigA"/>
</dbReference>
<evidence type="ECO:0000259" key="1">
    <source>
        <dbReference type="Pfam" id="PF07746"/>
    </source>
</evidence>
<name>A0ABV7EHH0_9SPHN</name>
<dbReference type="Gene3D" id="1.10.700.10">
    <property type="entry name" value="Dioxygenase LigAB, LigA subunit"/>
    <property type="match status" value="1"/>
</dbReference>
<comment type="caution">
    <text evidence="2">The sequence shown here is derived from an EMBL/GenBank/DDBJ whole genome shotgun (WGS) entry which is preliminary data.</text>
</comment>
<dbReference type="EC" id="1.13.11.8" evidence="2"/>
<dbReference type="Pfam" id="PF07746">
    <property type="entry name" value="LigA"/>
    <property type="match status" value="1"/>
</dbReference>
<dbReference type="EMBL" id="JBHRSU010000037">
    <property type="protein sequence ID" value="MFC3102143.1"/>
    <property type="molecule type" value="Genomic_DNA"/>
</dbReference>
<dbReference type="InterPro" id="IPR036622">
    <property type="entry name" value="LigA_sf"/>
</dbReference>
<gene>
    <name evidence="2" type="primary">ligA</name>
    <name evidence="2" type="ORF">ACFODK_14730</name>
</gene>
<keyword evidence="2" id="KW-0560">Oxidoreductase</keyword>